<dbReference type="Pfam" id="PF11683">
    <property type="entry name" value="DUF3278"/>
    <property type="match status" value="1"/>
</dbReference>
<keyword evidence="1" id="KW-0812">Transmembrane</keyword>
<dbReference type="Proteomes" id="UP000027855">
    <property type="component" value="Unassembled WGS sequence"/>
</dbReference>
<name>A0A074JDJ8_STRSL</name>
<protein>
    <submittedName>
        <fullName evidence="2">Membrane protein</fullName>
    </submittedName>
</protein>
<comment type="caution">
    <text evidence="2">The sequence shown here is derived from an EMBL/GenBank/DDBJ whole genome shotgun (WGS) entry which is preliminary data.</text>
</comment>
<accession>A0A074JDJ8</accession>
<feature type="transmembrane region" description="Helical" evidence="1">
    <location>
        <begin position="35"/>
        <end position="56"/>
    </location>
</feature>
<keyword evidence="1" id="KW-1133">Transmembrane helix</keyword>
<reference evidence="2 3" key="1">
    <citation type="submission" date="2014-04" db="EMBL/GenBank/DDBJ databases">
        <title>Variable characteristics of bacteriocin-producing Streptococcus salivarius strains isolated from Malaysian subjects.</title>
        <authorList>
            <person name="Philip K."/>
            <person name="Barbour A."/>
        </authorList>
    </citation>
    <scope>NUCLEOTIDE SEQUENCE [LARGE SCALE GENOMIC DNA]</scope>
    <source>
        <strain evidence="2 3">NU10</strain>
    </source>
</reference>
<feature type="transmembrane region" description="Helical" evidence="1">
    <location>
        <begin position="144"/>
        <end position="165"/>
    </location>
</feature>
<evidence type="ECO:0000313" key="3">
    <source>
        <dbReference type="Proteomes" id="UP000027855"/>
    </source>
</evidence>
<sequence>MVKETFTDKLIKRFYGITGPLDEQKRQQVDRMGNIAFIVLFFTLLCGNCIAFLIGFKYPELVARIYPILLLIIILLVSSILTYKLKISAVNAFDEEELTEKEKKQLKHVGLKSGLCFGTSMFLGMPLVHFLVDNKDYLTELFSIHNMLSGIFEAILFGAIMQGLVNAGIKQAKSQAEKGDQ</sequence>
<dbReference type="InterPro" id="IPR021697">
    <property type="entry name" value="DUF3278"/>
</dbReference>
<feature type="transmembrane region" description="Helical" evidence="1">
    <location>
        <begin position="109"/>
        <end position="132"/>
    </location>
</feature>
<dbReference type="AlphaFoldDB" id="A0A074JDJ8"/>
<dbReference type="EMBL" id="JJMT01000005">
    <property type="protein sequence ID" value="KEO46464.1"/>
    <property type="molecule type" value="Genomic_DNA"/>
</dbReference>
<keyword evidence="1" id="KW-0472">Membrane</keyword>
<gene>
    <name evidence="2" type="ORF">DL07_09125</name>
</gene>
<proteinExistence type="predicted"/>
<feature type="transmembrane region" description="Helical" evidence="1">
    <location>
        <begin position="62"/>
        <end position="83"/>
    </location>
</feature>
<dbReference type="RefSeq" id="WP_037600725.1">
    <property type="nucleotide sequence ID" value="NZ_JJMS01000019.1"/>
</dbReference>
<evidence type="ECO:0000313" key="2">
    <source>
        <dbReference type="EMBL" id="KEO46464.1"/>
    </source>
</evidence>
<organism evidence="2 3">
    <name type="scientific">Streptococcus salivarius</name>
    <dbReference type="NCBI Taxonomy" id="1304"/>
    <lineage>
        <taxon>Bacteria</taxon>
        <taxon>Bacillati</taxon>
        <taxon>Bacillota</taxon>
        <taxon>Bacilli</taxon>
        <taxon>Lactobacillales</taxon>
        <taxon>Streptococcaceae</taxon>
        <taxon>Streptococcus</taxon>
    </lineage>
</organism>
<evidence type="ECO:0000256" key="1">
    <source>
        <dbReference type="SAM" id="Phobius"/>
    </source>
</evidence>